<dbReference type="SUPFAM" id="SSF158446">
    <property type="entry name" value="IVS-encoded protein-like"/>
    <property type="match status" value="1"/>
</dbReference>
<dbReference type="InterPro" id="IPR012657">
    <property type="entry name" value="23S_rRNA-intervening_sequence"/>
</dbReference>
<dbReference type="NCBIfam" id="TIGR02436">
    <property type="entry name" value="four helix bundle protein"/>
    <property type="match status" value="1"/>
</dbReference>
<reference evidence="2" key="1">
    <citation type="journal article" date="2019" name="Int. J. Syst. Evol. Microbiol.">
        <title>The Global Catalogue of Microorganisms (GCM) 10K type strain sequencing project: providing services to taxonomists for standard genome sequencing and annotation.</title>
        <authorList>
            <consortium name="The Broad Institute Genomics Platform"/>
            <consortium name="The Broad Institute Genome Sequencing Center for Infectious Disease"/>
            <person name="Wu L."/>
            <person name="Ma J."/>
        </authorList>
    </citation>
    <scope>NUCLEOTIDE SEQUENCE [LARGE SCALE GENOMIC DNA]</scope>
    <source>
        <strain evidence="2">CCUG 57942</strain>
    </source>
</reference>
<dbReference type="InterPro" id="IPR036583">
    <property type="entry name" value="23S_rRNA_IVS_sf"/>
</dbReference>
<dbReference type="PANTHER" id="PTHR38471:SF2">
    <property type="entry name" value="FOUR HELIX BUNDLE PROTEIN"/>
    <property type="match status" value="1"/>
</dbReference>
<dbReference type="NCBIfam" id="NF008912">
    <property type="entry name" value="PRK12275.1-6"/>
    <property type="match status" value="1"/>
</dbReference>
<keyword evidence="2" id="KW-1185">Reference proteome</keyword>
<dbReference type="EMBL" id="JBHUJB010000034">
    <property type="protein sequence ID" value="MFD2158873.1"/>
    <property type="molecule type" value="Genomic_DNA"/>
</dbReference>
<accession>A0ABW4ZAD2</accession>
<comment type="caution">
    <text evidence="1">The sequence shown here is derived from an EMBL/GenBank/DDBJ whole genome shotgun (WGS) entry which is preliminary data.</text>
</comment>
<evidence type="ECO:0000313" key="1">
    <source>
        <dbReference type="EMBL" id="MFD2158873.1"/>
    </source>
</evidence>
<dbReference type="Pfam" id="PF05635">
    <property type="entry name" value="23S_rRNA_IVP"/>
    <property type="match status" value="1"/>
</dbReference>
<gene>
    <name evidence="1" type="ORF">ACFSW8_08195</name>
</gene>
<protein>
    <submittedName>
        <fullName evidence="1">Four helix bundle protein</fullName>
    </submittedName>
</protein>
<sequence length="119" mass="13630">MSYRSFEDLDVWKESCRLAVSIHELFKESRDYAMRDQISRSSISVPSNIAEGCERGSEKDTIRFLHIAKGSCAEVRTQLYLSIKMKIVDHEAATVLLDDTKKISSKLQNLIKSLSDRIF</sequence>
<dbReference type="CDD" id="cd16377">
    <property type="entry name" value="23S_rRNA_IVP_like"/>
    <property type="match status" value="1"/>
</dbReference>
<dbReference type="RefSeq" id="WP_377089293.1">
    <property type="nucleotide sequence ID" value="NZ_JBHSJL010000014.1"/>
</dbReference>
<dbReference type="Proteomes" id="UP001597389">
    <property type="component" value="Unassembled WGS sequence"/>
</dbReference>
<dbReference type="PANTHER" id="PTHR38471">
    <property type="entry name" value="FOUR HELIX BUNDLE PROTEIN"/>
    <property type="match status" value="1"/>
</dbReference>
<name>A0ABW4ZAD2_9BACT</name>
<proteinExistence type="predicted"/>
<dbReference type="Gene3D" id="1.20.1440.60">
    <property type="entry name" value="23S rRNA-intervening sequence"/>
    <property type="match status" value="1"/>
</dbReference>
<evidence type="ECO:0000313" key="2">
    <source>
        <dbReference type="Proteomes" id="UP001597389"/>
    </source>
</evidence>
<organism evidence="1 2">
    <name type="scientific">Rubritalea tangerina</name>
    <dbReference type="NCBI Taxonomy" id="430798"/>
    <lineage>
        <taxon>Bacteria</taxon>
        <taxon>Pseudomonadati</taxon>
        <taxon>Verrucomicrobiota</taxon>
        <taxon>Verrucomicrobiia</taxon>
        <taxon>Verrucomicrobiales</taxon>
        <taxon>Rubritaleaceae</taxon>
        <taxon>Rubritalea</taxon>
    </lineage>
</organism>